<reference evidence="5" key="1">
    <citation type="submission" date="2025-08" db="UniProtKB">
        <authorList>
            <consortium name="RefSeq"/>
        </authorList>
    </citation>
    <scope>IDENTIFICATION</scope>
    <source>
        <tissue evidence="5">Gonads</tissue>
    </source>
</reference>
<evidence type="ECO:0000313" key="5">
    <source>
        <dbReference type="RefSeq" id="XP_030746945.1"/>
    </source>
</evidence>
<name>A0A6J2X7H5_SITOR</name>
<dbReference type="InterPro" id="IPR036400">
    <property type="entry name" value="Cyt_B5-like_heme/steroid_sf"/>
</dbReference>
<dbReference type="InterPro" id="IPR050577">
    <property type="entry name" value="MAPR/NEUFC/NENF-like"/>
</dbReference>
<dbReference type="SMART" id="SM01117">
    <property type="entry name" value="Cyt-b5"/>
    <property type="match status" value="1"/>
</dbReference>
<evidence type="ECO:0000256" key="2">
    <source>
        <dbReference type="SAM" id="Phobius"/>
    </source>
</evidence>
<comment type="similarity">
    <text evidence="1">Belongs to the cytochrome b5 family. MAPR subfamily.</text>
</comment>
<keyword evidence="2" id="KW-0812">Transmembrane</keyword>
<feature type="transmembrane region" description="Helical" evidence="2">
    <location>
        <begin position="6"/>
        <end position="27"/>
    </location>
</feature>
<evidence type="ECO:0000313" key="4">
    <source>
        <dbReference type="Proteomes" id="UP000504635"/>
    </source>
</evidence>
<evidence type="ECO:0000259" key="3">
    <source>
        <dbReference type="SMART" id="SM01117"/>
    </source>
</evidence>
<sequence>MWKSVGILAIFGALLALYLSDINLSIVNQRKNEKKKYVLLTAEELSQYDGVHQPFLYLSILGIIFNVTEGKKHYGVGKQYNFFVGKDASRSFVTGKFNDNDASDDVGGLSLQELQSLNNWLKFYSKDYQEVGKLVGRYYNELGELTPYAKQIKKLILEAEDVEKNSQLEKIQFPPCNIEWSAEKGSRVWCTTRSGGIQRSWTGKPRQYYEPGSKTYRCACINEENEKLGVIKEYPHCNKNSESCYVNL</sequence>
<protein>
    <submittedName>
        <fullName evidence="5">Neuferricin isoform X1</fullName>
    </submittedName>
</protein>
<dbReference type="PANTHER" id="PTHR10281:SF4">
    <property type="entry name" value="NEUFERRICIN"/>
    <property type="match status" value="1"/>
</dbReference>
<keyword evidence="2" id="KW-0472">Membrane</keyword>
<keyword evidence="4" id="KW-1185">Reference proteome</keyword>
<dbReference type="GO" id="GO:0012505">
    <property type="term" value="C:endomembrane system"/>
    <property type="evidence" value="ECO:0007669"/>
    <property type="project" value="TreeGrafter"/>
</dbReference>
<organism evidence="4 5">
    <name type="scientific">Sitophilus oryzae</name>
    <name type="common">Rice weevil</name>
    <name type="synonym">Curculio oryzae</name>
    <dbReference type="NCBI Taxonomy" id="7048"/>
    <lineage>
        <taxon>Eukaryota</taxon>
        <taxon>Metazoa</taxon>
        <taxon>Ecdysozoa</taxon>
        <taxon>Arthropoda</taxon>
        <taxon>Hexapoda</taxon>
        <taxon>Insecta</taxon>
        <taxon>Pterygota</taxon>
        <taxon>Neoptera</taxon>
        <taxon>Endopterygota</taxon>
        <taxon>Coleoptera</taxon>
        <taxon>Polyphaga</taxon>
        <taxon>Cucujiformia</taxon>
        <taxon>Curculionidae</taxon>
        <taxon>Dryophthorinae</taxon>
        <taxon>Sitophilus</taxon>
    </lineage>
</organism>
<dbReference type="KEGG" id="soy:115875576"/>
<dbReference type="RefSeq" id="XP_030746945.1">
    <property type="nucleotide sequence ID" value="XM_030891085.1"/>
</dbReference>
<dbReference type="Pfam" id="PF00173">
    <property type="entry name" value="Cyt-b5"/>
    <property type="match status" value="1"/>
</dbReference>
<proteinExistence type="inferred from homology"/>
<dbReference type="SUPFAM" id="SSF55856">
    <property type="entry name" value="Cytochrome b5-like heme/steroid binding domain"/>
    <property type="match status" value="1"/>
</dbReference>
<dbReference type="Proteomes" id="UP000504635">
    <property type="component" value="Unplaced"/>
</dbReference>
<evidence type="ECO:0000256" key="1">
    <source>
        <dbReference type="ARBA" id="ARBA00038357"/>
    </source>
</evidence>
<dbReference type="OrthoDB" id="10257697at2759"/>
<dbReference type="PANTHER" id="PTHR10281">
    <property type="entry name" value="MEMBRANE-ASSOCIATED PROGESTERONE RECEPTOR COMPONENT-RELATED"/>
    <property type="match status" value="1"/>
</dbReference>
<dbReference type="InterPro" id="IPR001199">
    <property type="entry name" value="Cyt_B5-like_heme/steroid-bd"/>
</dbReference>
<accession>A0A6J2X7H5</accession>
<gene>
    <name evidence="5" type="primary">LOC115875576</name>
</gene>
<dbReference type="GO" id="GO:0016020">
    <property type="term" value="C:membrane"/>
    <property type="evidence" value="ECO:0007669"/>
    <property type="project" value="TreeGrafter"/>
</dbReference>
<dbReference type="Gene3D" id="3.10.120.10">
    <property type="entry name" value="Cytochrome b5-like heme/steroid binding domain"/>
    <property type="match status" value="1"/>
</dbReference>
<dbReference type="FunCoup" id="A0A6J2X7H5">
    <property type="interactions" value="725"/>
</dbReference>
<dbReference type="AlphaFoldDB" id="A0A6J2X7H5"/>
<feature type="domain" description="Cytochrome b5 heme-binding" evidence="3">
    <location>
        <begin position="40"/>
        <end position="135"/>
    </location>
</feature>
<dbReference type="GeneID" id="115875576"/>
<dbReference type="InParanoid" id="A0A6J2X7H5"/>
<keyword evidence="2" id="KW-1133">Transmembrane helix</keyword>